<gene>
    <name evidence="1" type="ORF">FJM67_08180</name>
</gene>
<evidence type="ECO:0000313" key="1">
    <source>
        <dbReference type="EMBL" id="TPE51946.1"/>
    </source>
</evidence>
<dbReference type="OrthoDB" id="7604978at2"/>
<dbReference type="AlphaFoldDB" id="A0A501X080"/>
<reference evidence="1 2" key="1">
    <citation type="submission" date="2019-06" db="EMBL/GenBank/DDBJ databases">
        <title>A novel bacterium of genus Marinomonas, isolated from coastal sand.</title>
        <authorList>
            <person name="Huang H."/>
            <person name="Mo K."/>
            <person name="Hu Y."/>
        </authorList>
    </citation>
    <scope>NUCLEOTIDE SEQUENCE [LARGE SCALE GENOMIC DNA]</scope>
    <source>
        <strain evidence="1 2">HB171799</strain>
    </source>
</reference>
<evidence type="ECO:0000313" key="2">
    <source>
        <dbReference type="Proteomes" id="UP000315901"/>
    </source>
</evidence>
<dbReference type="Proteomes" id="UP000315901">
    <property type="component" value="Unassembled WGS sequence"/>
</dbReference>
<protein>
    <submittedName>
        <fullName evidence="1">Uncharacterized protein</fullName>
    </submittedName>
</protein>
<organism evidence="1 2">
    <name type="scientific">Maribrevibacterium harenarium</name>
    <dbReference type="NCBI Taxonomy" id="2589817"/>
    <lineage>
        <taxon>Bacteria</taxon>
        <taxon>Pseudomonadati</taxon>
        <taxon>Pseudomonadota</taxon>
        <taxon>Gammaproteobacteria</taxon>
        <taxon>Oceanospirillales</taxon>
        <taxon>Oceanospirillaceae</taxon>
        <taxon>Maribrevibacterium</taxon>
    </lineage>
</organism>
<proteinExistence type="predicted"/>
<comment type="caution">
    <text evidence="1">The sequence shown here is derived from an EMBL/GenBank/DDBJ whole genome shotgun (WGS) entry which is preliminary data.</text>
</comment>
<sequence length="433" mass="49485">MNNPIFFFTAEDPREIPKGSRDPLRFLPIWSSVARRMIPYLTTVTPSYRGFLTRFLFHGLLEELKPELANASIDEQWAIFCKFEQLCAFIRSRCSHRTQNFPGISGIKESRISKGNAITVGAESDFWLVPSQKATGYWGYYHQASIGSGILRKNSALKPGYRLTDEALRVFNNSSARTILLRHEACLRQLFKARPVPISLADFNDMSELFFDKPLDGTKEWGNFWTSHLLTPEKLQAPSHSHPTIKEFSRQIKSLNLTGLKFGEIWEQLSLGEATSSVSDFASQVKATEAIIGVCEWVFDVCRMRGESSNLKDAETRAYELGFNEEWLTKIRSMPEPSDIELKKYRALAVAGPSSFQQLARLLIERHTHVMRTRHGAAWVELTPTDDLIIRDPSNGPNDPRSENYASGIRWRYDYFLSSWLSVAREIGYIREI</sequence>
<accession>A0A501X080</accession>
<dbReference type="EMBL" id="VFRR01000013">
    <property type="protein sequence ID" value="TPE51946.1"/>
    <property type="molecule type" value="Genomic_DNA"/>
</dbReference>
<keyword evidence="2" id="KW-1185">Reference proteome</keyword>
<dbReference type="RefSeq" id="WP_140588325.1">
    <property type="nucleotide sequence ID" value="NZ_VFRR01000013.1"/>
</dbReference>
<name>A0A501X080_9GAMM</name>